<dbReference type="EMBL" id="JABBGG010000005">
    <property type="protein sequence ID" value="NML61522.1"/>
    <property type="molecule type" value="Genomic_DNA"/>
</dbReference>
<name>A0A848HK67_9BURK</name>
<accession>A0A848HK67</accession>
<keyword evidence="2" id="KW-1185">Reference proteome</keyword>
<dbReference type="RefSeq" id="WP_169465518.1">
    <property type="nucleotide sequence ID" value="NZ_JABBGG010000005.1"/>
</dbReference>
<comment type="caution">
    <text evidence="1">The sequence shown here is derived from an EMBL/GenBank/DDBJ whole genome shotgun (WGS) entry which is preliminary data.</text>
</comment>
<sequence length="156" mass="17914">MADRRLLSRRHADVPEAEARRLLARQLTGEGATDWLPRINAETLQIQAGLIDEAGMKTDLFVKLSFKPGLRTSDARYRFSVFRMNSYGLDRVYQLCVSRASKRETDAHRKPHEHLGSLRSVGSAAWQKWGYEEVLARFCAQTKIVFMPAPRQKAYF</sequence>
<protein>
    <submittedName>
        <fullName evidence="1">Uncharacterized protein</fullName>
    </submittedName>
</protein>
<evidence type="ECO:0000313" key="1">
    <source>
        <dbReference type="EMBL" id="NML61522.1"/>
    </source>
</evidence>
<evidence type="ECO:0000313" key="2">
    <source>
        <dbReference type="Proteomes" id="UP000583752"/>
    </source>
</evidence>
<dbReference type="AlphaFoldDB" id="A0A848HK67"/>
<organism evidence="1 2">
    <name type="scientific">Massilia polaris</name>
    <dbReference type="NCBI Taxonomy" id="2728846"/>
    <lineage>
        <taxon>Bacteria</taxon>
        <taxon>Pseudomonadati</taxon>
        <taxon>Pseudomonadota</taxon>
        <taxon>Betaproteobacteria</taxon>
        <taxon>Burkholderiales</taxon>
        <taxon>Oxalobacteraceae</taxon>
        <taxon>Telluria group</taxon>
        <taxon>Massilia</taxon>
    </lineage>
</organism>
<gene>
    <name evidence="1" type="ORF">HHL21_10615</name>
</gene>
<proteinExistence type="predicted"/>
<reference evidence="1 2" key="1">
    <citation type="submission" date="2020-04" db="EMBL/GenBank/DDBJ databases">
        <title>Massilia sp. RP-1-19 isolated from soil.</title>
        <authorList>
            <person name="Dahal R.H."/>
        </authorList>
    </citation>
    <scope>NUCLEOTIDE SEQUENCE [LARGE SCALE GENOMIC DNA]</scope>
    <source>
        <strain evidence="1 2">RP-1-19</strain>
    </source>
</reference>
<dbReference type="Proteomes" id="UP000583752">
    <property type="component" value="Unassembled WGS sequence"/>
</dbReference>